<dbReference type="EMBL" id="JAGFOA010000006">
    <property type="protein sequence ID" value="MBO3664614.1"/>
    <property type="molecule type" value="Genomic_DNA"/>
</dbReference>
<keyword evidence="2" id="KW-0282">Flagellum</keyword>
<proteinExistence type="predicted"/>
<evidence type="ECO:0000313" key="2">
    <source>
        <dbReference type="EMBL" id="MBO3664614.1"/>
    </source>
</evidence>
<reference evidence="2" key="1">
    <citation type="submission" date="2021-03" db="EMBL/GenBank/DDBJ databases">
        <title>Microbacterium sp. nov., a novel actinobacterium isolated from cow dung.</title>
        <authorList>
            <person name="Zhang L."/>
        </authorList>
    </citation>
    <scope>NUCLEOTIDE SEQUENCE</scope>
    <source>
        <strain evidence="2">NEAU-LLB</strain>
    </source>
</reference>
<comment type="caution">
    <text evidence="2">The sequence shown here is derived from an EMBL/GenBank/DDBJ whole genome shotgun (WGS) entry which is preliminary data.</text>
</comment>
<protein>
    <submittedName>
        <fullName evidence="2">Flagellar export chaperone FlgN</fullName>
    </submittedName>
</protein>
<keyword evidence="1" id="KW-1005">Bacterial flagellum biogenesis</keyword>
<keyword evidence="2" id="KW-0966">Cell projection</keyword>
<dbReference type="InterPro" id="IPR007809">
    <property type="entry name" value="FlgN-like"/>
</dbReference>
<dbReference type="RefSeq" id="WP_208504419.1">
    <property type="nucleotide sequence ID" value="NZ_JAGFOA010000006.1"/>
</dbReference>
<dbReference type="GO" id="GO:0044780">
    <property type="term" value="P:bacterial-type flagellum assembly"/>
    <property type="evidence" value="ECO:0007669"/>
    <property type="project" value="InterPro"/>
</dbReference>
<name>A0A939QKY3_9MICO</name>
<gene>
    <name evidence="2" type="primary">flgN</name>
    <name evidence="2" type="ORF">J5V96_14035</name>
</gene>
<sequence>MGANELSAQLWRERELMEMLLFKLDEQQLLLSAGRARWIHYATREVEQVLDRIRQTGLGRAVEVAALADEWGADDDATLAQLIEHAPTDAWREVFSEHLRAMTQLADEIAQQRDANELQLRAAVRATQEAIAGLGAGPGEYTAGGTAARGDAAPRILDTDL</sequence>
<dbReference type="AlphaFoldDB" id="A0A939QKY3"/>
<keyword evidence="3" id="KW-1185">Reference proteome</keyword>
<dbReference type="SUPFAM" id="SSF140566">
    <property type="entry name" value="FlgN-like"/>
    <property type="match status" value="1"/>
</dbReference>
<dbReference type="Gene3D" id="1.20.58.300">
    <property type="entry name" value="FlgN-like"/>
    <property type="match status" value="1"/>
</dbReference>
<dbReference type="Pfam" id="PF05130">
    <property type="entry name" value="FlgN"/>
    <property type="match status" value="1"/>
</dbReference>
<evidence type="ECO:0000313" key="3">
    <source>
        <dbReference type="Proteomes" id="UP000680132"/>
    </source>
</evidence>
<accession>A0A939QKY3</accession>
<dbReference type="Proteomes" id="UP000680132">
    <property type="component" value="Unassembled WGS sequence"/>
</dbReference>
<evidence type="ECO:0000256" key="1">
    <source>
        <dbReference type="ARBA" id="ARBA00022795"/>
    </source>
</evidence>
<dbReference type="InterPro" id="IPR036679">
    <property type="entry name" value="FlgN-like_sf"/>
</dbReference>
<organism evidence="2 3">
    <name type="scientific">Microbacterium stercoris</name>
    <dbReference type="NCBI Taxonomy" id="2820289"/>
    <lineage>
        <taxon>Bacteria</taxon>
        <taxon>Bacillati</taxon>
        <taxon>Actinomycetota</taxon>
        <taxon>Actinomycetes</taxon>
        <taxon>Micrococcales</taxon>
        <taxon>Microbacteriaceae</taxon>
        <taxon>Microbacterium</taxon>
    </lineage>
</organism>
<keyword evidence="2" id="KW-0969">Cilium</keyword>